<reference evidence="1" key="1">
    <citation type="journal article" date="2014" name="Int. J. Syst. Evol. Microbiol.">
        <title>Complete genome sequence of Corynebacterium casei LMG S-19264T (=DSM 44701T), isolated from a smear-ripened cheese.</title>
        <authorList>
            <consortium name="US DOE Joint Genome Institute (JGI-PGF)"/>
            <person name="Walter F."/>
            <person name="Albersmeier A."/>
            <person name="Kalinowski J."/>
            <person name="Ruckert C."/>
        </authorList>
    </citation>
    <scope>NUCLEOTIDE SEQUENCE</scope>
    <source>
        <strain evidence="1">JCM 4059</strain>
    </source>
</reference>
<reference evidence="1" key="2">
    <citation type="submission" date="2020-09" db="EMBL/GenBank/DDBJ databases">
        <authorList>
            <person name="Sun Q."/>
            <person name="Ohkuma M."/>
        </authorList>
    </citation>
    <scope>NUCLEOTIDE SEQUENCE</scope>
    <source>
        <strain evidence="1">JCM 4059</strain>
    </source>
</reference>
<evidence type="ECO:0000313" key="1">
    <source>
        <dbReference type="EMBL" id="GHF48179.1"/>
    </source>
</evidence>
<keyword evidence="2" id="KW-1185">Reference proteome</keyword>
<comment type="caution">
    <text evidence="1">The sequence shown here is derived from an EMBL/GenBank/DDBJ whole genome shotgun (WGS) entry which is preliminary data.</text>
</comment>
<dbReference type="RefSeq" id="WP_190130222.1">
    <property type="nucleotide sequence ID" value="NZ_BNBD01000005.1"/>
</dbReference>
<evidence type="ECO:0000313" key="2">
    <source>
        <dbReference type="Proteomes" id="UP000638313"/>
    </source>
</evidence>
<gene>
    <name evidence="1" type="ORF">GCM10010218_32070</name>
</gene>
<organism evidence="1 2">
    <name type="scientific">Streptomyces mashuensis</name>
    <dbReference type="NCBI Taxonomy" id="33904"/>
    <lineage>
        <taxon>Bacteria</taxon>
        <taxon>Bacillati</taxon>
        <taxon>Actinomycetota</taxon>
        <taxon>Actinomycetes</taxon>
        <taxon>Kitasatosporales</taxon>
        <taxon>Streptomycetaceae</taxon>
        <taxon>Streptomyces</taxon>
    </lineage>
</organism>
<sequence>MEQHEIYEPPALREIGDFAELTHGCTYGYNLEDAGAGPWYCYAAG</sequence>
<evidence type="ECO:0008006" key="3">
    <source>
        <dbReference type="Google" id="ProtNLM"/>
    </source>
</evidence>
<dbReference type="AlphaFoldDB" id="A0A919B2Z8"/>
<proteinExistence type="predicted"/>
<dbReference type="Proteomes" id="UP000638313">
    <property type="component" value="Unassembled WGS sequence"/>
</dbReference>
<accession>A0A919B2Z8</accession>
<protein>
    <recommendedName>
        <fullName evidence="3">Lasso RiPP family leader peptide-containing protein</fullName>
    </recommendedName>
</protein>
<name>A0A919B2Z8_9ACTN</name>
<dbReference type="EMBL" id="BNBD01000005">
    <property type="protein sequence ID" value="GHF48179.1"/>
    <property type="molecule type" value="Genomic_DNA"/>
</dbReference>
<dbReference type="NCBIfam" id="NF033521">
    <property type="entry name" value="lasso_leader_L3"/>
    <property type="match status" value="1"/>
</dbReference>